<evidence type="ECO:0000256" key="2">
    <source>
        <dbReference type="SAM" id="Phobius"/>
    </source>
</evidence>
<organism evidence="5 6">
    <name type="scientific">Vulcanimicrobium alpinum</name>
    <dbReference type="NCBI Taxonomy" id="3016050"/>
    <lineage>
        <taxon>Bacteria</taxon>
        <taxon>Bacillati</taxon>
        <taxon>Vulcanimicrobiota</taxon>
        <taxon>Vulcanimicrobiia</taxon>
        <taxon>Vulcanimicrobiales</taxon>
        <taxon>Vulcanimicrobiaceae</taxon>
        <taxon>Vulcanimicrobium</taxon>
    </lineage>
</organism>
<dbReference type="RefSeq" id="WP_317996402.1">
    <property type="nucleotide sequence ID" value="NZ_AP025523.1"/>
</dbReference>
<accession>A0AAN2C892</accession>
<keyword evidence="2" id="KW-1133">Transmembrane helix</keyword>
<keyword evidence="6" id="KW-1185">Reference proteome</keyword>
<gene>
    <name evidence="5" type="ORF">WPS_06310</name>
</gene>
<keyword evidence="2" id="KW-0472">Membrane</keyword>
<dbReference type="KEGG" id="vab:WPS_06310"/>
<feature type="transmembrane region" description="Helical" evidence="2">
    <location>
        <begin position="254"/>
        <end position="278"/>
    </location>
</feature>
<evidence type="ECO:0000256" key="1">
    <source>
        <dbReference type="SAM" id="MobiDB-lite"/>
    </source>
</evidence>
<dbReference type="CDD" id="cd07341">
    <property type="entry name" value="M56_BlaR1_MecR1_like"/>
    <property type="match status" value="1"/>
</dbReference>
<evidence type="ECO:0000256" key="3">
    <source>
        <dbReference type="SAM" id="SignalP"/>
    </source>
</evidence>
<name>A0AAN2C892_UNVUL</name>
<feature type="chain" id="PRO_5042977067" description="Peptidase M56 domain-containing protein" evidence="3">
    <location>
        <begin position="43"/>
        <end position="445"/>
    </location>
</feature>
<feature type="signal peptide" evidence="3">
    <location>
        <begin position="1"/>
        <end position="42"/>
    </location>
</feature>
<keyword evidence="2" id="KW-0812">Transmembrane</keyword>
<proteinExistence type="predicted"/>
<sequence>MAIAAGALACARVFGRAAVRYRILASAFVAAAAAGPAALAGAALRPASSPAAPAIAAVAGRSVIEAAAFPLLASGGALAAALLFELFLDVRRLRAIKRAARLVGAVPVRRARVGTSSTVVTPTAIGYLHPAIVVPADFRERVDAGEWEAVLAHECAHLVRGDDWAKALQSAALRAAWWLPGLWMLSRGLDLERELASDERAAAATGSRRYAACLLRLATGRCTDAVAPGLWGRRSHVAIRVERLLRPAGAGSPLLRAAALGAFTATALGVLAAAVSVVPGIARHVPRAAHRVHLAAVPEPRRVRVPHPKPPAHRAAAQRPVAASAPSSLAARRVALAAPAAPPAAAAIRAPLPVVRVGPHRRRPAAPARARALLAFPALALGGSRPRCATCFGPLRSVDTPAAGGSSQPVLGGSAAVAAEDTGSGLPSSASGFVPLQLPRALTPP</sequence>
<dbReference type="PANTHER" id="PTHR34978:SF3">
    <property type="entry name" value="SLR0241 PROTEIN"/>
    <property type="match status" value="1"/>
</dbReference>
<dbReference type="InterPro" id="IPR052173">
    <property type="entry name" value="Beta-lactam_resp_regulator"/>
</dbReference>
<dbReference type="PANTHER" id="PTHR34978">
    <property type="entry name" value="POSSIBLE SENSOR-TRANSDUCER PROTEIN BLAR"/>
    <property type="match status" value="1"/>
</dbReference>
<dbReference type="Proteomes" id="UP001317532">
    <property type="component" value="Chromosome"/>
</dbReference>
<dbReference type="EMBL" id="AP025523">
    <property type="protein sequence ID" value="BDE05355.1"/>
    <property type="molecule type" value="Genomic_DNA"/>
</dbReference>
<evidence type="ECO:0000313" key="5">
    <source>
        <dbReference type="EMBL" id="BDE05355.1"/>
    </source>
</evidence>
<feature type="region of interest" description="Disordered" evidence="1">
    <location>
        <begin position="402"/>
        <end position="445"/>
    </location>
</feature>
<dbReference type="InterPro" id="IPR008756">
    <property type="entry name" value="Peptidase_M56"/>
</dbReference>
<dbReference type="Pfam" id="PF05569">
    <property type="entry name" value="Peptidase_M56"/>
    <property type="match status" value="1"/>
</dbReference>
<protein>
    <recommendedName>
        <fullName evidence="4">Peptidase M56 domain-containing protein</fullName>
    </recommendedName>
</protein>
<dbReference type="AlphaFoldDB" id="A0AAN2C892"/>
<evidence type="ECO:0000313" key="6">
    <source>
        <dbReference type="Proteomes" id="UP001317532"/>
    </source>
</evidence>
<feature type="domain" description="Peptidase M56" evidence="4">
    <location>
        <begin position="94"/>
        <end position="227"/>
    </location>
</feature>
<feature type="transmembrane region" description="Helical" evidence="2">
    <location>
        <begin position="67"/>
        <end position="88"/>
    </location>
</feature>
<evidence type="ECO:0000259" key="4">
    <source>
        <dbReference type="Pfam" id="PF05569"/>
    </source>
</evidence>
<keyword evidence="3" id="KW-0732">Signal</keyword>
<reference evidence="5 6" key="1">
    <citation type="journal article" date="2022" name="ISME Commun">
        <title>Vulcanimicrobium alpinus gen. nov. sp. nov., the first cultivated representative of the candidate phylum 'Eremiobacterota', is a metabolically versatile aerobic anoxygenic phototroph.</title>
        <authorList>
            <person name="Yabe S."/>
            <person name="Muto K."/>
            <person name="Abe K."/>
            <person name="Yokota A."/>
            <person name="Staudigel H."/>
            <person name="Tebo B.M."/>
        </authorList>
    </citation>
    <scope>NUCLEOTIDE SEQUENCE [LARGE SCALE GENOMIC DNA]</scope>
    <source>
        <strain evidence="5 6">WC8-2</strain>
    </source>
</reference>